<reference evidence="3" key="1">
    <citation type="journal article" date="2019" name="Int. J. Syst. Evol. Microbiol.">
        <title>The Global Catalogue of Microorganisms (GCM) 10K type strain sequencing project: providing services to taxonomists for standard genome sequencing and annotation.</title>
        <authorList>
            <consortium name="The Broad Institute Genomics Platform"/>
            <consortium name="The Broad Institute Genome Sequencing Center for Infectious Disease"/>
            <person name="Wu L."/>
            <person name="Ma J."/>
        </authorList>
    </citation>
    <scope>NUCLEOTIDE SEQUENCE [LARGE SCALE GENOMIC DNA]</scope>
    <source>
        <strain evidence="3">JCM 18410</strain>
    </source>
</reference>
<comment type="caution">
    <text evidence="2">The sequence shown here is derived from an EMBL/GenBank/DDBJ whole genome shotgun (WGS) entry which is preliminary data.</text>
</comment>
<organism evidence="2 3">
    <name type="scientific">Streptomyces similanensis</name>
    <dbReference type="NCBI Taxonomy" id="1274988"/>
    <lineage>
        <taxon>Bacteria</taxon>
        <taxon>Bacillati</taxon>
        <taxon>Actinomycetota</taxon>
        <taxon>Actinomycetes</taxon>
        <taxon>Kitasatosporales</taxon>
        <taxon>Streptomycetaceae</taxon>
        <taxon>Streptomyces</taxon>
    </lineage>
</organism>
<protein>
    <submittedName>
        <fullName evidence="2">Uncharacterized protein</fullName>
    </submittedName>
</protein>
<sequence>MCGLGQALRVVRSEGFQPRRAAGENDGCGHGAIGLSANGGCCHPWPAVRRGAVVQHAPGAPVEGKRPGEERETVG</sequence>
<proteinExistence type="predicted"/>
<dbReference type="Proteomes" id="UP001500124">
    <property type="component" value="Unassembled WGS sequence"/>
</dbReference>
<feature type="region of interest" description="Disordered" evidence="1">
    <location>
        <begin position="56"/>
        <end position="75"/>
    </location>
</feature>
<evidence type="ECO:0000313" key="2">
    <source>
        <dbReference type="EMBL" id="GAA5073730.1"/>
    </source>
</evidence>
<name>A0ABP9LAA1_9ACTN</name>
<gene>
    <name evidence="2" type="ORF">GCM10023336_61320</name>
</gene>
<evidence type="ECO:0000313" key="3">
    <source>
        <dbReference type="Proteomes" id="UP001500124"/>
    </source>
</evidence>
<evidence type="ECO:0000256" key="1">
    <source>
        <dbReference type="SAM" id="MobiDB-lite"/>
    </source>
</evidence>
<accession>A0ABP9LAA1</accession>
<dbReference type="EMBL" id="BAABKC010000106">
    <property type="protein sequence ID" value="GAA5073730.1"/>
    <property type="molecule type" value="Genomic_DNA"/>
</dbReference>
<keyword evidence="3" id="KW-1185">Reference proteome</keyword>
<feature type="compositionally biased region" description="Basic and acidic residues" evidence="1">
    <location>
        <begin position="63"/>
        <end position="75"/>
    </location>
</feature>